<dbReference type="Proteomes" id="UP000538666">
    <property type="component" value="Unassembled WGS sequence"/>
</dbReference>
<dbReference type="OrthoDB" id="102834at2"/>
<proteinExistence type="predicted"/>
<dbReference type="InterPro" id="IPR027417">
    <property type="entry name" value="P-loop_NTPase"/>
</dbReference>
<dbReference type="PANTHER" id="PTHR32309">
    <property type="entry name" value="TYROSINE-PROTEIN KINASE"/>
    <property type="match status" value="1"/>
</dbReference>
<keyword evidence="2" id="KW-1133">Transmembrane helix</keyword>
<name>A0A841JNS3_9BACT</name>
<dbReference type="EMBL" id="JACHEK010000001">
    <property type="protein sequence ID" value="MBB6142800.1"/>
    <property type="molecule type" value="Genomic_DNA"/>
</dbReference>
<evidence type="ECO:0000256" key="1">
    <source>
        <dbReference type="SAM" id="MobiDB-lite"/>
    </source>
</evidence>
<dbReference type="SUPFAM" id="SSF52540">
    <property type="entry name" value="P-loop containing nucleoside triphosphate hydrolases"/>
    <property type="match status" value="1"/>
</dbReference>
<evidence type="ECO:0000313" key="3">
    <source>
        <dbReference type="EMBL" id="MBB6142800.1"/>
    </source>
</evidence>
<feature type="transmembrane region" description="Helical" evidence="2">
    <location>
        <begin position="39"/>
        <end position="62"/>
    </location>
</feature>
<protein>
    <submittedName>
        <fullName evidence="3">Cellulose biosynthesis protein BcsQ/uncharacterized protein involved in exopolysaccharide biosynthesis</fullName>
    </submittedName>
</protein>
<dbReference type="Gene3D" id="3.40.50.300">
    <property type="entry name" value="P-loop containing nucleotide triphosphate hydrolases"/>
    <property type="match status" value="1"/>
</dbReference>
<feature type="transmembrane region" description="Helical" evidence="2">
    <location>
        <begin position="436"/>
        <end position="455"/>
    </location>
</feature>
<dbReference type="PANTHER" id="PTHR32309:SF31">
    <property type="entry name" value="CAPSULAR EXOPOLYSACCHARIDE FAMILY"/>
    <property type="match status" value="1"/>
</dbReference>
<gene>
    <name evidence="3" type="ORF">HNQ77_000738</name>
</gene>
<dbReference type="InterPro" id="IPR050445">
    <property type="entry name" value="Bact_polysacc_biosynth/exp"/>
</dbReference>
<comment type="caution">
    <text evidence="3">The sequence shown here is derived from an EMBL/GenBank/DDBJ whole genome shotgun (WGS) entry which is preliminary data.</text>
</comment>
<evidence type="ECO:0000313" key="4">
    <source>
        <dbReference type="Proteomes" id="UP000538666"/>
    </source>
</evidence>
<keyword evidence="2" id="KW-0472">Membrane</keyword>
<sequence length="740" mass="79778">MYITPVNPAEQRSAPVAPQQPLRPATRGPVVKFNVMRSLQLHAVTAAVVALVVLGLGLAFLLRGSVMYQTASIVYVSPTFPATLHSEREQEYPYDSYVQEQVHAITNYDVIEDAIRHLPPGVWGNPAAPDQSSVERLQRSIEAERIGTTYQVGIVLVGPHPEHLADVVNAVTDSFLRKAKSQEFYGRDERLAALRQTRDSIQKEKDAKIQQLADITRSLGMASVSSSVINPFDSELGKMRGDLSTAHEQKIQAEAQLSALQSGDPSAPNSALNATADEIIQTDPGLSAMKANLAQKRATLLEQLAGLTPNHPLRKETEAQLAQIDTALLNMQNDLRKKAATRLEQKLRSEVNRSSTVESKLLGDMQQETGAAASAGPKLQSAQELSADITRLDARYTEVDTRIGDLELESSSPGSVHLFSPALPPLSPIPSKKKQLLPLLLPISLLLGVMAAVLVDMLDPHVYNSSDVEGVLGFAPIGMLLNDGDVTQRVFDECILRLAAGIDHSTRVAGARTFVFTAVGSGAGTTSIVENLGSSLARLGRKTLTIDASGNTAPVAYVTIGANGATQPAGMENASPGGPGLNLQASSVVTDILPTHAAPLSGFVAKAFQELTREYDIVLIDAAPLLISAETEYLARCADVTLLVAEAGKTSRHKIKRTARLLERLDVQGAAAVINKVRLVRVEENLKHDLKEFTARENEMNLRWRPRQPMTTPTAAGNPFSQPVEEMRTEETVSFTTEGN</sequence>
<dbReference type="AlphaFoldDB" id="A0A841JNS3"/>
<evidence type="ECO:0000256" key="2">
    <source>
        <dbReference type="SAM" id="Phobius"/>
    </source>
</evidence>
<accession>A0A841JNS3</accession>
<organism evidence="3 4">
    <name type="scientific">Silvibacterium bohemicum</name>
    <dbReference type="NCBI Taxonomy" id="1577686"/>
    <lineage>
        <taxon>Bacteria</taxon>
        <taxon>Pseudomonadati</taxon>
        <taxon>Acidobacteriota</taxon>
        <taxon>Terriglobia</taxon>
        <taxon>Terriglobales</taxon>
        <taxon>Acidobacteriaceae</taxon>
        <taxon>Silvibacterium</taxon>
    </lineage>
</organism>
<dbReference type="RefSeq" id="WP_050057982.1">
    <property type="nucleotide sequence ID" value="NZ_JACHEK010000001.1"/>
</dbReference>
<feature type="region of interest" description="Disordered" evidence="1">
    <location>
        <begin position="1"/>
        <end position="23"/>
    </location>
</feature>
<reference evidence="3 4" key="1">
    <citation type="submission" date="2020-08" db="EMBL/GenBank/DDBJ databases">
        <title>Genomic Encyclopedia of Type Strains, Phase IV (KMG-IV): sequencing the most valuable type-strain genomes for metagenomic binning, comparative biology and taxonomic classification.</title>
        <authorList>
            <person name="Goeker M."/>
        </authorList>
    </citation>
    <scope>NUCLEOTIDE SEQUENCE [LARGE SCALE GENOMIC DNA]</scope>
    <source>
        <strain evidence="3 4">DSM 103733</strain>
    </source>
</reference>
<keyword evidence="4" id="KW-1185">Reference proteome</keyword>
<keyword evidence="2" id="KW-0812">Transmembrane</keyword>